<reference evidence="4" key="1">
    <citation type="journal article" date="2016" name="Nature">
        <title>The genome of the seagrass Zostera marina reveals angiosperm adaptation to the sea.</title>
        <authorList>
            <person name="Olsen J.L."/>
            <person name="Rouze P."/>
            <person name="Verhelst B."/>
            <person name="Lin Y.-C."/>
            <person name="Bayer T."/>
            <person name="Collen J."/>
            <person name="Dattolo E."/>
            <person name="De Paoli E."/>
            <person name="Dittami S."/>
            <person name="Maumus F."/>
            <person name="Michel G."/>
            <person name="Kersting A."/>
            <person name="Lauritano C."/>
            <person name="Lohaus R."/>
            <person name="Toepel M."/>
            <person name="Tonon T."/>
            <person name="Vanneste K."/>
            <person name="Amirebrahimi M."/>
            <person name="Brakel J."/>
            <person name="Bostroem C."/>
            <person name="Chovatia M."/>
            <person name="Grimwood J."/>
            <person name="Jenkins J.W."/>
            <person name="Jueterbock A."/>
            <person name="Mraz A."/>
            <person name="Stam W.T."/>
            <person name="Tice H."/>
            <person name="Bornberg-Bauer E."/>
            <person name="Green P.J."/>
            <person name="Pearson G.A."/>
            <person name="Procaccini G."/>
            <person name="Duarte C.M."/>
            <person name="Schmutz J."/>
            <person name="Reusch T.B.H."/>
            <person name="Van de Peer Y."/>
        </authorList>
    </citation>
    <scope>NUCLEOTIDE SEQUENCE [LARGE SCALE GENOMIC DNA]</scope>
    <source>
        <strain evidence="4">cv. Finnish</strain>
    </source>
</reference>
<proteinExistence type="predicted"/>
<dbReference type="AlphaFoldDB" id="A0A0K9PH43"/>
<sequence length="173" mass="19308">MNSTSGEPEPIDSLNNNKLKRLSTIKSGDVSVIGRSLSSEERKRSFKGKYDNNTGVDLTKPMDSKTYSNKSASFSPLSSKDLTRNSGEFAQAQKVQLLSTDVPNLVVAQGTVIKIDVADEVWGTKLGRKFIGVHVDEIFYPEEELIRPYQECREIGDSKGKIIAWQKMYIQCI</sequence>
<accession>A0A0K9PH43</accession>
<dbReference type="Pfam" id="PF26133">
    <property type="entry name" value="DUF8039"/>
    <property type="match status" value="1"/>
</dbReference>
<protein>
    <recommendedName>
        <fullName evidence="2">DUF8039 domain-containing protein</fullName>
    </recommendedName>
</protein>
<evidence type="ECO:0000256" key="1">
    <source>
        <dbReference type="SAM" id="MobiDB-lite"/>
    </source>
</evidence>
<dbReference type="EMBL" id="LFYR01000901">
    <property type="protein sequence ID" value="KMZ67537.1"/>
    <property type="molecule type" value="Genomic_DNA"/>
</dbReference>
<evidence type="ECO:0000259" key="2">
    <source>
        <dbReference type="Pfam" id="PF26133"/>
    </source>
</evidence>
<organism evidence="3 4">
    <name type="scientific">Zostera marina</name>
    <name type="common">Eelgrass</name>
    <dbReference type="NCBI Taxonomy" id="29655"/>
    <lineage>
        <taxon>Eukaryota</taxon>
        <taxon>Viridiplantae</taxon>
        <taxon>Streptophyta</taxon>
        <taxon>Embryophyta</taxon>
        <taxon>Tracheophyta</taxon>
        <taxon>Spermatophyta</taxon>
        <taxon>Magnoliopsida</taxon>
        <taxon>Liliopsida</taxon>
        <taxon>Zosteraceae</taxon>
        <taxon>Zostera</taxon>
    </lineage>
</organism>
<gene>
    <name evidence="3" type="ORF">ZOSMA_264G00140</name>
</gene>
<dbReference type="Proteomes" id="UP000036987">
    <property type="component" value="Unassembled WGS sequence"/>
</dbReference>
<keyword evidence="4" id="KW-1185">Reference proteome</keyword>
<evidence type="ECO:0000313" key="4">
    <source>
        <dbReference type="Proteomes" id="UP000036987"/>
    </source>
</evidence>
<name>A0A0K9PH43_ZOSMR</name>
<feature type="domain" description="DUF8039" evidence="2">
    <location>
        <begin position="100"/>
        <end position="171"/>
    </location>
</feature>
<feature type="compositionally biased region" description="Polar residues" evidence="1">
    <location>
        <begin position="65"/>
        <end position="79"/>
    </location>
</feature>
<comment type="caution">
    <text evidence="3">The sequence shown here is derived from an EMBL/GenBank/DDBJ whole genome shotgun (WGS) entry which is preliminary data.</text>
</comment>
<dbReference type="InterPro" id="IPR058352">
    <property type="entry name" value="DUF8039"/>
</dbReference>
<evidence type="ECO:0000313" key="3">
    <source>
        <dbReference type="EMBL" id="KMZ67537.1"/>
    </source>
</evidence>
<feature type="region of interest" description="Disordered" evidence="1">
    <location>
        <begin position="39"/>
        <end position="79"/>
    </location>
</feature>